<dbReference type="PRINTS" id="PR00735">
    <property type="entry name" value="GLHYDRLASE8"/>
</dbReference>
<comment type="similarity">
    <text evidence="2">Belongs to the glycosyl hydrolase 8 (cellulase D) family.</text>
</comment>
<dbReference type="Pfam" id="PF01270">
    <property type="entry name" value="Glyco_hydro_8"/>
    <property type="match status" value="1"/>
</dbReference>
<dbReference type="Proteomes" id="UP000198356">
    <property type="component" value="Unassembled WGS sequence"/>
</dbReference>
<dbReference type="InterPro" id="IPR008928">
    <property type="entry name" value="6-hairpin_glycosidase_sf"/>
</dbReference>
<dbReference type="NCBIfam" id="NF008305">
    <property type="entry name" value="PRK11097.1"/>
    <property type="match status" value="1"/>
</dbReference>
<dbReference type="EC" id="3.2.1.4" evidence="3"/>
<name>A0A239EWC8_9BACT</name>
<dbReference type="SUPFAM" id="SSF48208">
    <property type="entry name" value="Six-hairpin glycosidases"/>
    <property type="match status" value="1"/>
</dbReference>
<evidence type="ECO:0000256" key="2">
    <source>
        <dbReference type="ARBA" id="ARBA00009209"/>
    </source>
</evidence>
<evidence type="ECO:0000256" key="3">
    <source>
        <dbReference type="ARBA" id="ARBA00012601"/>
    </source>
</evidence>
<reference evidence="8 9" key="1">
    <citation type="submission" date="2017-06" db="EMBL/GenBank/DDBJ databases">
        <authorList>
            <person name="Kim H.J."/>
            <person name="Triplett B.A."/>
        </authorList>
    </citation>
    <scope>NUCLEOTIDE SEQUENCE [LARGE SCALE GENOMIC DNA]</scope>
    <source>
        <strain evidence="8 9">DSM 18704</strain>
    </source>
</reference>
<dbReference type="EMBL" id="FZOU01000001">
    <property type="protein sequence ID" value="SNS48986.1"/>
    <property type="molecule type" value="Genomic_DNA"/>
</dbReference>
<gene>
    <name evidence="8" type="ORF">SAMN05421770_1011194</name>
</gene>
<evidence type="ECO:0000256" key="5">
    <source>
        <dbReference type="ARBA" id="ARBA00023001"/>
    </source>
</evidence>
<dbReference type="InterPro" id="IPR012341">
    <property type="entry name" value="6hp_glycosidase-like_sf"/>
</dbReference>
<dbReference type="OrthoDB" id="9766708at2"/>
<keyword evidence="7" id="KW-0624">Polysaccharide degradation</keyword>
<accession>A0A239EWC8</accession>
<proteinExistence type="inferred from homology"/>
<keyword evidence="7" id="KW-0119">Carbohydrate metabolism</keyword>
<dbReference type="GO" id="GO:0008810">
    <property type="term" value="F:cellulase activity"/>
    <property type="evidence" value="ECO:0007669"/>
    <property type="project" value="UniProtKB-EC"/>
</dbReference>
<evidence type="ECO:0000313" key="8">
    <source>
        <dbReference type="EMBL" id="SNS48986.1"/>
    </source>
</evidence>
<keyword evidence="4" id="KW-0378">Hydrolase</keyword>
<evidence type="ECO:0000256" key="1">
    <source>
        <dbReference type="ARBA" id="ARBA00000966"/>
    </source>
</evidence>
<dbReference type="GO" id="GO:0030245">
    <property type="term" value="P:cellulose catabolic process"/>
    <property type="evidence" value="ECO:0007669"/>
    <property type="project" value="UniProtKB-KW"/>
</dbReference>
<keyword evidence="5" id="KW-0136">Cellulose degradation</keyword>
<protein>
    <recommendedName>
        <fullName evidence="3">cellulase</fullName>
        <ecNumber evidence="3">3.2.1.4</ecNumber>
    </recommendedName>
</protein>
<organism evidence="8 9">
    <name type="scientific">Granulicella rosea</name>
    <dbReference type="NCBI Taxonomy" id="474952"/>
    <lineage>
        <taxon>Bacteria</taxon>
        <taxon>Pseudomonadati</taxon>
        <taxon>Acidobacteriota</taxon>
        <taxon>Terriglobia</taxon>
        <taxon>Terriglobales</taxon>
        <taxon>Acidobacteriaceae</taxon>
        <taxon>Granulicella</taxon>
    </lineage>
</organism>
<evidence type="ECO:0000256" key="7">
    <source>
        <dbReference type="ARBA" id="ARBA00023326"/>
    </source>
</evidence>
<comment type="catalytic activity">
    <reaction evidence="1">
        <text>Endohydrolysis of (1-&gt;4)-beta-D-glucosidic linkages in cellulose, lichenin and cereal beta-D-glucans.</text>
        <dbReference type="EC" id="3.2.1.4"/>
    </reaction>
</comment>
<evidence type="ECO:0000313" key="9">
    <source>
        <dbReference type="Proteomes" id="UP000198356"/>
    </source>
</evidence>
<dbReference type="Gene3D" id="1.50.10.10">
    <property type="match status" value="1"/>
</dbReference>
<sequence length="378" mass="41195">MSLLIALAFSFQAGCRAEQPWPLWEAYSQRFIDPQGRVIDRSAGDRTTSEGQAYAMFFALVANDRVRFEKLLTWTESNLAGGDLSLRLPAWEWGKNAQGEWKTLDENPASDADLWMAYTLMEAGRLWRDDRYANLGLTMAKRIGRQEVGLANGVGPTLIPGPVGFHPDENTWLLNPSYLPPPLLAYMARYQQPGPWTGVIQSLPGLFGPGRGDGFAMDWVSVSSDGVKPAIAPAQPTAGTKDPRAVGSYDAIRVYLWAGIADPATPGVHGLMGQLSGMSDYMKTAAVPPVEVDGSGKTTGVDSPPGFSAAVAPFLAAAGMKTQATEQWQRLSATKDASSGLYGRAAAYYDQNLALFSTGFLEQRYRFERDGRLKLKWK</sequence>
<dbReference type="AlphaFoldDB" id="A0A239EWC8"/>
<evidence type="ECO:0000256" key="6">
    <source>
        <dbReference type="ARBA" id="ARBA00023295"/>
    </source>
</evidence>
<evidence type="ECO:0000256" key="4">
    <source>
        <dbReference type="ARBA" id="ARBA00022801"/>
    </source>
</evidence>
<dbReference type="InterPro" id="IPR002037">
    <property type="entry name" value="Glyco_hydro_8"/>
</dbReference>
<keyword evidence="9" id="KW-1185">Reference proteome</keyword>
<keyword evidence="6" id="KW-0326">Glycosidase</keyword>